<dbReference type="Proteomes" id="UP000223606">
    <property type="component" value="Chromosome 1"/>
</dbReference>
<dbReference type="PANTHER" id="PTHR45453">
    <property type="entry name" value="PHOSPHATE REGULON SENSOR PROTEIN PHOR"/>
    <property type="match status" value="1"/>
</dbReference>
<dbReference type="SMART" id="SM00387">
    <property type="entry name" value="HATPase_c"/>
    <property type="match status" value="1"/>
</dbReference>
<keyword evidence="10" id="KW-0902">Two-component regulatory system</keyword>
<dbReference type="InterPro" id="IPR003661">
    <property type="entry name" value="HisK_dim/P_dom"/>
</dbReference>
<evidence type="ECO:0000256" key="12">
    <source>
        <dbReference type="SAM" id="Phobius"/>
    </source>
</evidence>
<sequence>MPQVEENEDTVGLRRQVLERLRVARYALIVLAFGCLVLALLPKIVAVDLLALFLAVLVTWLLTAVPLPQPQRQDLRLRTTAAAIWPDTSMKMMAEALAAPCFIIDRHAILRYANKAAVDSFGSVRPGDPVSFKLRVPELLALIDAVGRGEEGETVRYAERGPTERVFDATVTPIRIAEGRRRPDFLLVLLSNKTEVVRIERMRADFIANASHELRTPLASLTGFVQTLLGPARNDEVNRERFLKIMLEQGERMARLIDDLLSLSRIEMKSHVRPDTVIDIGEIVQHSVNALLPLAKSSGTSILVHATDRPAMVRGDWDELVQVMHNLIENALKYGRAGGTVDVSIRFEDGGDGQPGVAVSVKDDGPGIDAAHIPRLTERFYRVDVSRSRAQKGTGLGLAIVKHIVARHRGRLSITSEKENGSVFCVWLERATVTENLPALELKEENQSINMSQN</sequence>
<keyword evidence="4" id="KW-1003">Cell membrane</keyword>
<evidence type="ECO:0000256" key="4">
    <source>
        <dbReference type="ARBA" id="ARBA00022475"/>
    </source>
</evidence>
<dbReference type="InterPro" id="IPR050351">
    <property type="entry name" value="BphY/WalK/GraS-like"/>
</dbReference>
<organism evidence="14 15">
    <name type="scientific">Hartmannibacter diazotrophicus</name>
    <dbReference type="NCBI Taxonomy" id="1482074"/>
    <lineage>
        <taxon>Bacteria</taxon>
        <taxon>Pseudomonadati</taxon>
        <taxon>Pseudomonadota</taxon>
        <taxon>Alphaproteobacteria</taxon>
        <taxon>Hyphomicrobiales</taxon>
        <taxon>Pleomorphomonadaceae</taxon>
        <taxon>Hartmannibacter</taxon>
    </lineage>
</organism>
<dbReference type="PANTHER" id="PTHR45453:SF1">
    <property type="entry name" value="PHOSPHATE REGULON SENSOR PROTEIN PHOR"/>
    <property type="match status" value="1"/>
</dbReference>
<keyword evidence="7" id="KW-0547">Nucleotide-binding</keyword>
<evidence type="ECO:0000256" key="5">
    <source>
        <dbReference type="ARBA" id="ARBA00022553"/>
    </source>
</evidence>
<name>A0A2C9D1R6_9HYPH</name>
<dbReference type="EC" id="2.7.13.3" evidence="3"/>
<dbReference type="PROSITE" id="PS50109">
    <property type="entry name" value="HIS_KIN"/>
    <property type="match status" value="1"/>
</dbReference>
<keyword evidence="6 14" id="KW-0808">Transferase</keyword>
<comment type="catalytic activity">
    <reaction evidence="1">
        <text>ATP + protein L-histidine = ADP + protein N-phospho-L-histidine.</text>
        <dbReference type="EC" id="2.7.13.3"/>
    </reaction>
</comment>
<dbReference type="RefSeq" id="WP_099554137.1">
    <property type="nucleotide sequence ID" value="NZ_LT960614.1"/>
</dbReference>
<keyword evidence="12" id="KW-0812">Transmembrane</keyword>
<evidence type="ECO:0000256" key="6">
    <source>
        <dbReference type="ARBA" id="ARBA00022679"/>
    </source>
</evidence>
<keyword evidence="15" id="KW-1185">Reference proteome</keyword>
<dbReference type="GO" id="GO:0004721">
    <property type="term" value="F:phosphoprotein phosphatase activity"/>
    <property type="evidence" value="ECO:0007669"/>
    <property type="project" value="TreeGrafter"/>
</dbReference>
<dbReference type="InterPro" id="IPR003594">
    <property type="entry name" value="HATPase_dom"/>
</dbReference>
<accession>A0A2C9D1R6</accession>
<keyword evidence="5" id="KW-0597">Phosphoprotein</keyword>
<dbReference type="OrthoDB" id="9813151at2"/>
<dbReference type="GO" id="GO:0005886">
    <property type="term" value="C:plasma membrane"/>
    <property type="evidence" value="ECO:0007669"/>
    <property type="project" value="UniProtKB-SubCell"/>
</dbReference>
<evidence type="ECO:0000256" key="7">
    <source>
        <dbReference type="ARBA" id="ARBA00022741"/>
    </source>
</evidence>
<dbReference type="InterPro" id="IPR036890">
    <property type="entry name" value="HATPase_C_sf"/>
</dbReference>
<dbReference type="AlphaFoldDB" id="A0A2C9D1R6"/>
<comment type="subcellular location">
    <subcellularLocation>
        <location evidence="2">Cell membrane</location>
    </subcellularLocation>
</comment>
<dbReference type="GO" id="GO:0016036">
    <property type="term" value="P:cellular response to phosphate starvation"/>
    <property type="evidence" value="ECO:0007669"/>
    <property type="project" value="TreeGrafter"/>
</dbReference>
<dbReference type="CDD" id="cd00075">
    <property type="entry name" value="HATPase"/>
    <property type="match status" value="1"/>
</dbReference>
<evidence type="ECO:0000256" key="10">
    <source>
        <dbReference type="ARBA" id="ARBA00023012"/>
    </source>
</evidence>
<feature type="transmembrane region" description="Helical" evidence="12">
    <location>
        <begin position="47"/>
        <end position="68"/>
    </location>
</feature>
<evidence type="ECO:0000256" key="3">
    <source>
        <dbReference type="ARBA" id="ARBA00012438"/>
    </source>
</evidence>
<dbReference type="KEGG" id="hdi:HDIA_0557"/>
<evidence type="ECO:0000256" key="2">
    <source>
        <dbReference type="ARBA" id="ARBA00004236"/>
    </source>
</evidence>
<dbReference type="PRINTS" id="PR00344">
    <property type="entry name" value="BCTRLSENSOR"/>
</dbReference>
<protein>
    <recommendedName>
        <fullName evidence="3">histidine kinase</fullName>
        <ecNumber evidence="3">2.7.13.3</ecNumber>
    </recommendedName>
</protein>
<dbReference type="EMBL" id="LT960614">
    <property type="protein sequence ID" value="SON54098.1"/>
    <property type="molecule type" value="Genomic_DNA"/>
</dbReference>
<keyword evidence="11 12" id="KW-0472">Membrane</keyword>
<dbReference type="Pfam" id="PF02518">
    <property type="entry name" value="HATPase_c"/>
    <property type="match status" value="1"/>
</dbReference>
<evidence type="ECO:0000313" key="14">
    <source>
        <dbReference type="EMBL" id="SON54098.1"/>
    </source>
</evidence>
<feature type="transmembrane region" description="Helical" evidence="12">
    <location>
        <begin position="23"/>
        <end position="41"/>
    </location>
</feature>
<dbReference type="Gene3D" id="3.30.565.10">
    <property type="entry name" value="Histidine kinase-like ATPase, C-terminal domain"/>
    <property type="match status" value="1"/>
</dbReference>
<dbReference type="GO" id="GO:0005524">
    <property type="term" value="F:ATP binding"/>
    <property type="evidence" value="ECO:0007669"/>
    <property type="project" value="UniProtKB-KW"/>
</dbReference>
<dbReference type="InterPro" id="IPR004358">
    <property type="entry name" value="Sig_transdc_His_kin-like_C"/>
</dbReference>
<dbReference type="SMART" id="SM00388">
    <property type="entry name" value="HisKA"/>
    <property type="match status" value="1"/>
</dbReference>
<dbReference type="GO" id="GO:0000155">
    <property type="term" value="F:phosphorelay sensor kinase activity"/>
    <property type="evidence" value="ECO:0007669"/>
    <property type="project" value="InterPro"/>
</dbReference>
<keyword evidence="8" id="KW-0418">Kinase</keyword>
<keyword evidence="9" id="KW-0067">ATP-binding</keyword>
<dbReference type="InterPro" id="IPR036097">
    <property type="entry name" value="HisK_dim/P_sf"/>
</dbReference>
<keyword evidence="12" id="KW-1133">Transmembrane helix</keyword>
<evidence type="ECO:0000313" key="15">
    <source>
        <dbReference type="Proteomes" id="UP000223606"/>
    </source>
</evidence>
<feature type="domain" description="Histidine kinase" evidence="13">
    <location>
        <begin position="209"/>
        <end position="432"/>
    </location>
</feature>
<dbReference type="Gene3D" id="1.10.287.130">
    <property type="match status" value="1"/>
</dbReference>
<dbReference type="Pfam" id="PF00512">
    <property type="entry name" value="HisKA"/>
    <property type="match status" value="1"/>
</dbReference>
<dbReference type="FunFam" id="1.10.287.130:FF:000008">
    <property type="entry name" value="Two-component sensor histidine kinase"/>
    <property type="match status" value="1"/>
</dbReference>
<dbReference type="InterPro" id="IPR005467">
    <property type="entry name" value="His_kinase_dom"/>
</dbReference>
<gene>
    <name evidence="14" type="primary">phoR_1</name>
    <name evidence="14" type="ORF">HDIA_0557</name>
</gene>
<evidence type="ECO:0000256" key="1">
    <source>
        <dbReference type="ARBA" id="ARBA00000085"/>
    </source>
</evidence>
<dbReference type="SUPFAM" id="SSF47384">
    <property type="entry name" value="Homodimeric domain of signal transducing histidine kinase"/>
    <property type="match status" value="1"/>
</dbReference>
<dbReference type="SUPFAM" id="SSF55874">
    <property type="entry name" value="ATPase domain of HSP90 chaperone/DNA topoisomerase II/histidine kinase"/>
    <property type="match status" value="1"/>
</dbReference>
<dbReference type="FunFam" id="3.30.565.10:FF:000006">
    <property type="entry name" value="Sensor histidine kinase WalK"/>
    <property type="match status" value="1"/>
</dbReference>
<evidence type="ECO:0000256" key="8">
    <source>
        <dbReference type="ARBA" id="ARBA00022777"/>
    </source>
</evidence>
<evidence type="ECO:0000256" key="9">
    <source>
        <dbReference type="ARBA" id="ARBA00022840"/>
    </source>
</evidence>
<evidence type="ECO:0000256" key="11">
    <source>
        <dbReference type="ARBA" id="ARBA00023136"/>
    </source>
</evidence>
<reference evidence="15" key="1">
    <citation type="submission" date="2017-09" db="EMBL/GenBank/DDBJ databases">
        <title>Genome sequence of Nannocystis excedens DSM 71.</title>
        <authorList>
            <person name="Blom J."/>
        </authorList>
    </citation>
    <scope>NUCLEOTIDE SEQUENCE [LARGE SCALE GENOMIC DNA]</scope>
    <source>
        <strain evidence="15">type strain: E19</strain>
    </source>
</reference>
<proteinExistence type="predicted"/>
<evidence type="ECO:0000259" key="13">
    <source>
        <dbReference type="PROSITE" id="PS50109"/>
    </source>
</evidence>
<dbReference type="CDD" id="cd00082">
    <property type="entry name" value="HisKA"/>
    <property type="match status" value="1"/>
</dbReference>